<protein>
    <recommendedName>
        <fullName evidence="4">Methyltransferase tdiE</fullName>
    </recommendedName>
</protein>
<reference evidence="2" key="1">
    <citation type="submission" date="2023-02" db="EMBL/GenBank/DDBJ databases">
        <authorList>
            <person name="Palmer J.M."/>
        </authorList>
    </citation>
    <scope>NUCLEOTIDE SEQUENCE</scope>
    <source>
        <strain evidence="2">FW57</strain>
    </source>
</reference>
<comment type="caution">
    <text evidence="2">The sequence shown here is derived from an EMBL/GenBank/DDBJ whole genome shotgun (WGS) entry which is preliminary data.</text>
</comment>
<accession>A0AAD4EP49</accession>
<dbReference type="PANTHER" id="PTHR43591">
    <property type="entry name" value="METHYLTRANSFERASE"/>
    <property type="match status" value="1"/>
</dbReference>
<name>A0AAD4EP49_9PEZI</name>
<evidence type="ECO:0000313" key="2">
    <source>
        <dbReference type="EMBL" id="KAG7284679.1"/>
    </source>
</evidence>
<dbReference type="Proteomes" id="UP001197093">
    <property type="component" value="Unassembled WGS sequence"/>
</dbReference>
<comment type="similarity">
    <text evidence="1">Belongs to the methyltransferase superfamily. LaeA methyltransferase family.</text>
</comment>
<dbReference type="InterPro" id="IPR029063">
    <property type="entry name" value="SAM-dependent_MTases_sf"/>
</dbReference>
<organism evidence="2 3">
    <name type="scientific">Staphylotrichum longicolle</name>
    <dbReference type="NCBI Taxonomy" id="669026"/>
    <lineage>
        <taxon>Eukaryota</taxon>
        <taxon>Fungi</taxon>
        <taxon>Dikarya</taxon>
        <taxon>Ascomycota</taxon>
        <taxon>Pezizomycotina</taxon>
        <taxon>Sordariomycetes</taxon>
        <taxon>Sordariomycetidae</taxon>
        <taxon>Sordariales</taxon>
        <taxon>Chaetomiaceae</taxon>
        <taxon>Staphylotrichum</taxon>
    </lineage>
</organism>
<dbReference type="PANTHER" id="PTHR43591:SF31">
    <property type="entry name" value="LAEA-LIKE, PUTATIVE (AFU_ORTHOLOGUE AFUA_8G01930)-RELATED"/>
    <property type="match status" value="1"/>
</dbReference>
<dbReference type="Gene3D" id="3.40.50.150">
    <property type="entry name" value="Vaccinia Virus protein VP39"/>
    <property type="match status" value="1"/>
</dbReference>
<dbReference type="AlphaFoldDB" id="A0AAD4EP49"/>
<evidence type="ECO:0000313" key="3">
    <source>
        <dbReference type="Proteomes" id="UP001197093"/>
    </source>
</evidence>
<sequence>MSDTTSVASFIFKYRQQNGRTYHAYQTDGEYKSYFLPNDEPGFVPPNVEFFVDDVEVDWNFVHKFDFIYARFMTGSLKDWPRFFRQAFTHLQPGGYVEVCDILSPLHCDDGTLKDDSPSLRWSKLLLEASHKIGAPLDSARDYKQQMTDAGFRDVVQVEYKWPTNGWPKDQRHKEIGIFSNINLTAALHALTMMLFTQVLGWSPVEVEVLLAGVRSDTNNRDIHAYWPIWVVYGQKPE</sequence>
<gene>
    <name evidence="2" type="ORF">NEMBOFW57_009288</name>
</gene>
<dbReference type="SUPFAM" id="SSF53335">
    <property type="entry name" value="S-adenosyl-L-methionine-dependent methyltransferases"/>
    <property type="match status" value="1"/>
</dbReference>
<dbReference type="EMBL" id="JAHCVI010000005">
    <property type="protein sequence ID" value="KAG7284679.1"/>
    <property type="molecule type" value="Genomic_DNA"/>
</dbReference>
<proteinExistence type="inferred from homology"/>
<dbReference type="CDD" id="cd02440">
    <property type="entry name" value="AdoMet_MTases"/>
    <property type="match status" value="1"/>
</dbReference>
<dbReference type="Pfam" id="PF13489">
    <property type="entry name" value="Methyltransf_23"/>
    <property type="match status" value="1"/>
</dbReference>
<evidence type="ECO:0000256" key="1">
    <source>
        <dbReference type="ARBA" id="ARBA00038158"/>
    </source>
</evidence>
<keyword evidence="3" id="KW-1185">Reference proteome</keyword>
<evidence type="ECO:0008006" key="4">
    <source>
        <dbReference type="Google" id="ProtNLM"/>
    </source>
</evidence>
<dbReference type="GO" id="GO:0008168">
    <property type="term" value="F:methyltransferase activity"/>
    <property type="evidence" value="ECO:0007669"/>
    <property type="project" value="TreeGrafter"/>
</dbReference>